<dbReference type="EMBL" id="FCOI02000019">
    <property type="protein sequence ID" value="SAK76466.1"/>
    <property type="molecule type" value="Genomic_DNA"/>
</dbReference>
<dbReference type="RefSeq" id="WP_157696204.1">
    <property type="nucleotide sequence ID" value="NZ_FCOI02000019.1"/>
</dbReference>
<evidence type="ECO:0000313" key="3">
    <source>
        <dbReference type="Proteomes" id="UP000054624"/>
    </source>
</evidence>
<sequence length="391" mass="43446">MVDTTVDFSQQNSSTSGGVSGFRFLGLLAIPLIVALILLIAVNFVVFRALDYYHWVKPESVMGTMVQTEGLVEHQIVPGKKNIIVIGDSRVSEGFSAVIANATSNRPDLNFIQAGMPGTEPRVWYYFLRKIDPKQQKFSAVVLMASHFDDGHQPYDPAARVDDLTYLQPLATYKDAFKIASTFNGIEAGIHAFATMMLPLTAARVDIQDFVLHSRKRVDEAQQWHEHFYEWSLGYPGQEGSVPSLDKNDLAKFDFKSAGLPPLKVNAMDVYVKGLLGQGKTIPAADFGRYRSKWFGSIADEYQRAGVSVFVFQAPRGPYETSGTASAADTRDGSLRVMAREGRLKLLDFKPLEQLEEPKYFFDSLHVNAEGRKIMSPALAHLVSEQIPATR</sequence>
<keyword evidence="1" id="KW-1133">Transmembrane helix</keyword>
<proteinExistence type="predicted"/>
<keyword evidence="3" id="KW-1185">Reference proteome</keyword>
<accession>A0A158C3K7</accession>
<name>A0A158C3K7_9BURK</name>
<evidence type="ECO:0000313" key="2">
    <source>
        <dbReference type="EMBL" id="SAK76466.1"/>
    </source>
</evidence>
<gene>
    <name evidence="2" type="ORF">AWB76_05015</name>
</gene>
<dbReference type="OrthoDB" id="128548at2"/>
<protein>
    <submittedName>
        <fullName evidence="2">Uncharacterized protein</fullName>
    </submittedName>
</protein>
<reference evidence="3" key="1">
    <citation type="submission" date="2016-01" db="EMBL/GenBank/DDBJ databases">
        <authorList>
            <person name="Peeters Charlotte."/>
        </authorList>
    </citation>
    <scope>NUCLEOTIDE SEQUENCE [LARGE SCALE GENOMIC DNA]</scope>
</reference>
<keyword evidence="1" id="KW-0472">Membrane</keyword>
<feature type="transmembrane region" description="Helical" evidence="1">
    <location>
        <begin position="24"/>
        <end position="47"/>
    </location>
</feature>
<keyword evidence="1" id="KW-0812">Transmembrane</keyword>
<dbReference type="Proteomes" id="UP000054624">
    <property type="component" value="Unassembled WGS sequence"/>
</dbReference>
<dbReference type="SUPFAM" id="SSF52266">
    <property type="entry name" value="SGNH hydrolase"/>
    <property type="match status" value="1"/>
</dbReference>
<organism evidence="2 3">
    <name type="scientific">Caballeronia temeraria</name>
    <dbReference type="NCBI Taxonomy" id="1777137"/>
    <lineage>
        <taxon>Bacteria</taxon>
        <taxon>Pseudomonadati</taxon>
        <taxon>Pseudomonadota</taxon>
        <taxon>Betaproteobacteria</taxon>
        <taxon>Burkholderiales</taxon>
        <taxon>Burkholderiaceae</taxon>
        <taxon>Caballeronia</taxon>
    </lineage>
</organism>
<dbReference type="AlphaFoldDB" id="A0A158C3K7"/>
<evidence type="ECO:0000256" key="1">
    <source>
        <dbReference type="SAM" id="Phobius"/>
    </source>
</evidence>